<sequence>MHCQYPPLLWLLYETLRERSVQVPTPQLIDNDKVYIRSHLC</sequence>
<dbReference type="Proteomes" id="UP000232003">
    <property type="component" value="Chromosome"/>
</dbReference>
<dbReference type="AlphaFoldDB" id="A0A2K8T191"/>
<name>A0A2K8T191_9NOSO</name>
<evidence type="ECO:0000313" key="2">
    <source>
        <dbReference type="Proteomes" id="UP000232003"/>
    </source>
</evidence>
<organism evidence="1 2">
    <name type="scientific">Nostoc flagelliforme CCNUN1</name>
    <dbReference type="NCBI Taxonomy" id="2038116"/>
    <lineage>
        <taxon>Bacteria</taxon>
        <taxon>Bacillati</taxon>
        <taxon>Cyanobacteriota</taxon>
        <taxon>Cyanophyceae</taxon>
        <taxon>Nostocales</taxon>
        <taxon>Nostocaceae</taxon>
        <taxon>Nostoc</taxon>
    </lineage>
</organism>
<reference evidence="1 2" key="1">
    <citation type="submission" date="2017-11" db="EMBL/GenBank/DDBJ databases">
        <title>Complete genome of a free-living desiccation-tolerant cyanobacterium and its photosynthetic adaptation to extreme terrestrial habitat.</title>
        <authorList>
            <person name="Shang J."/>
        </authorList>
    </citation>
    <scope>NUCLEOTIDE SEQUENCE [LARGE SCALE GENOMIC DNA]</scope>
    <source>
        <strain evidence="1 2">CCNUN1</strain>
    </source>
</reference>
<gene>
    <name evidence="1" type="ORF">COO91_07487</name>
</gene>
<accession>A0A2K8T191</accession>
<protein>
    <submittedName>
        <fullName evidence="1">Uncharacterized protein</fullName>
    </submittedName>
</protein>
<dbReference type="EMBL" id="CP024785">
    <property type="protein sequence ID" value="AUB41439.1"/>
    <property type="molecule type" value="Genomic_DNA"/>
</dbReference>
<dbReference type="KEGG" id="nfl:COO91_07487"/>
<proteinExistence type="predicted"/>
<evidence type="ECO:0000313" key="1">
    <source>
        <dbReference type="EMBL" id="AUB41439.1"/>
    </source>
</evidence>
<keyword evidence="2" id="KW-1185">Reference proteome</keyword>